<organism evidence="2 3">
    <name type="scientific">Mycolicibacterium holsaticum</name>
    <dbReference type="NCBI Taxonomy" id="152142"/>
    <lineage>
        <taxon>Bacteria</taxon>
        <taxon>Bacillati</taxon>
        <taxon>Actinomycetota</taxon>
        <taxon>Actinomycetes</taxon>
        <taxon>Mycobacteriales</taxon>
        <taxon>Mycobacteriaceae</taxon>
        <taxon>Mycolicibacterium</taxon>
    </lineage>
</organism>
<feature type="compositionally biased region" description="Low complexity" evidence="1">
    <location>
        <begin position="601"/>
        <end position="611"/>
    </location>
</feature>
<sequence>MEIGAHASVAADMSFEFYAGVTLNAHEEIVAVQEFNGEASPLPPRGTVVQDIAPPYSGHRFVSHVFGCSSCLFLAGVTAGAELRLQASGDFLGSVRSVDGTAVIDLVRPVKPGEQVESLQIVNGVPGPIVTSPPADRAPGIGKKRIVQLAFGQAMECKPGFDVSNVIDGETLIVYPDIEGDPKAFHEIRVPVPSMLLSLPPLKAHQRVKVFEQLCERGEDQQGTEVVAAPLQFQQLPHVLGPLCAGTPKVTVAGLIPGAVVKVKQGDVVVGQGQASGGSLEMWVTPLAAGEVFATEELCTKSCSGPPEPVVASPAHPEPCEVIDALFDCSNQVWYRDARPGAWLACFSTEVGQLSDWVQAPAAEGVVHLHTPLKEGHHVLLRQSACGAEPQPSQNIVEVQKLQISAPVIQGPLYIDQPRIKVSAIPGALVQLYTRDSYVGHAVADHTGTATFHSKVTTSANLYPLDYRFVKARQLLCDRVSSPSPEAQIKDRRPLAPTIIAPSVGEVGTAVQPLLRWSDPGAGTKDAAVRYFVYVSDASNPQLDENKPWLAREVVTTTQLMMPHELQYSKTFHWFVQGILGEPGFEVSGPRSVGKFTTMNQPVPQEGDGQPPDGGPPSAAKGNARVLAYNCYPSRRPITIYVRNATEGGPFEKKGTLDSQYTEWGTCGINVNSVPLTIPLKDGQIFEIVAVDPGNDNCPDGDPLTLGCRANNVFLLGNAKGGDFIFG</sequence>
<reference evidence="3" key="1">
    <citation type="submission" date="2016-09" db="EMBL/GenBank/DDBJ databases">
        <authorList>
            <person name="Greninger A.L."/>
            <person name="Jerome K.R."/>
            <person name="Mcnair B."/>
            <person name="Wallis C."/>
            <person name="Fang F."/>
        </authorList>
    </citation>
    <scope>NUCLEOTIDE SEQUENCE [LARGE SCALE GENOMIC DNA]</scope>
    <source>
        <strain evidence="3">M7</strain>
    </source>
</reference>
<dbReference type="AlphaFoldDB" id="A0A1E3R432"/>
<accession>A0A1E3R432</accession>
<evidence type="ECO:0000256" key="1">
    <source>
        <dbReference type="SAM" id="MobiDB-lite"/>
    </source>
</evidence>
<evidence type="ECO:0000313" key="3">
    <source>
        <dbReference type="Proteomes" id="UP000094243"/>
    </source>
</evidence>
<feature type="region of interest" description="Disordered" evidence="1">
    <location>
        <begin position="597"/>
        <end position="620"/>
    </location>
</feature>
<proteinExistence type="predicted"/>
<dbReference type="EMBL" id="MIGZ01000251">
    <property type="protein sequence ID" value="ODQ84685.1"/>
    <property type="molecule type" value="Genomic_DNA"/>
</dbReference>
<dbReference type="Proteomes" id="UP000094243">
    <property type="component" value="Unassembled WGS sequence"/>
</dbReference>
<name>A0A1E3R432_9MYCO</name>
<evidence type="ECO:0000313" key="2">
    <source>
        <dbReference type="EMBL" id="ODQ84685.1"/>
    </source>
</evidence>
<protein>
    <submittedName>
        <fullName evidence="2">Uncharacterized protein</fullName>
    </submittedName>
</protein>
<comment type="caution">
    <text evidence="2">The sequence shown here is derived from an EMBL/GenBank/DDBJ whole genome shotgun (WGS) entry which is preliminary data.</text>
</comment>
<keyword evidence="3" id="KW-1185">Reference proteome</keyword>
<gene>
    <name evidence="2" type="ORF">BHQ17_26370</name>
</gene>